<protein>
    <recommendedName>
        <fullName evidence="5">4-hydroxy-2-oxoglutarate aldolase, mitochondrial</fullName>
        <ecNumber evidence="4">4.1.3.16</ecNumber>
    </recommendedName>
    <alternativeName>
        <fullName evidence="9">Dihydrodipicolinate synthase-like</fullName>
    </alternativeName>
    <alternativeName>
        <fullName evidence="8">Probable 2-keto-4-hydroxyglutarate aldolase</fullName>
    </alternativeName>
</protein>
<keyword evidence="7" id="KW-0704">Schiff base</keyword>
<dbReference type="PANTHER" id="PTHR12128:SF66">
    <property type="entry name" value="4-HYDROXY-2-OXOGLUTARATE ALDOLASE, MITOCHONDRIAL"/>
    <property type="match status" value="1"/>
</dbReference>
<dbReference type="PIRSF" id="PIRSF001365">
    <property type="entry name" value="DHDPS"/>
    <property type="match status" value="1"/>
</dbReference>
<evidence type="ECO:0000256" key="14">
    <source>
        <dbReference type="PIRSR" id="PIRSR001365-2"/>
    </source>
</evidence>
<dbReference type="GO" id="GO:0005739">
    <property type="term" value="C:mitochondrion"/>
    <property type="evidence" value="ECO:0007669"/>
    <property type="project" value="TreeGrafter"/>
</dbReference>
<proteinExistence type="inferred from homology"/>
<evidence type="ECO:0000256" key="13">
    <source>
        <dbReference type="PIRSR" id="PIRSR001365-1"/>
    </source>
</evidence>
<keyword evidence="16" id="KW-1185">Reference proteome</keyword>
<comment type="catalytic activity">
    <reaction evidence="11">
        <text>(4S)-4-hydroxy-2-oxoglutarate = glyoxylate + pyruvate</text>
        <dbReference type="Rhea" id="RHEA:35639"/>
        <dbReference type="ChEBI" id="CHEBI:15361"/>
        <dbReference type="ChEBI" id="CHEBI:36655"/>
        <dbReference type="ChEBI" id="CHEBI:71685"/>
        <dbReference type="EC" id="4.1.3.16"/>
    </reaction>
</comment>
<feature type="active site" description="Proton donor/acceptor" evidence="13">
    <location>
        <position position="167"/>
    </location>
</feature>
<dbReference type="GO" id="GO:0008700">
    <property type="term" value="F:(R,S)-4-hydroxy-2-oxoglutarate aldolase activity"/>
    <property type="evidence" value="ECO:0007669"/>
    <property type="project" value="UniProtKB-EC"/>
</dbReference>
<comment type="catalytic activity">
    <reaction evidence="10">
        <text>(4R)-4-hydroxy-2-oxoglutarate = glyoxylate + pyruvate</text>
        <dbReference type="Rhea" id="RHEA:30687"/>
        <dbReference type="ChEBI" id="CHEBI:15361"/>
        <dbReference type="ChEBI" id="CHEBI:36655"/>
        <dbReference type="ChEBI" id="CHEBI:62213"/>
        <dbReference type="EC" id="4.1.3.16"/>
    </reaction>
</comment>
<evidence type="ECO:0000256" key="11">
    <source>
        <dbReference type="ARBA" id="ARBA00033613"/>
    </source>
</evidence>
<feature type="active site" description="Schiff-base intermediate with substrate" evidence="13">
    <location>
        <position position="195"/>
    </location>
</feature>
<evidence type="ECO:0000256" key="2">
    <source>
        <dbReference type="ARBA" id="ARBA00007592"/>
    </source>
</evidence>
<accession>A0AAN9BQE2</accession>
<name>A0AAN9BQE2_9CAEN</name>
<keyword evidence="6 12" id="KW-0456">Lyase</keyword>
<dbReference type="InterPro" id="IPR002220">
    <property type="entry name" value="DapA-like"/>
</dbReference>
<evidence type="ECO:0000256" key="3">
    <source>
        <dbReference type="ARBA" id="ARBA00011881"/>
    </source>
</evidence>
<comment type="caution">
    <text evidence="15">The sequence shown here is derived from an EMBL/GenBank/DDBJ whole genome shotgun (WGS) entry which is preliminary data.</text>
</comment>
<dbReference type="PANTHER" id="PTHR12128">
    <property type="entry name" value="DIHYDRODIPICOLINATE SYNTHASE"/>
    <property type="match status" value="1"/>
</dbReference>
<dbReference type="SMART" id="SM01130">
    <property type="entry name" value="DHDPS"/>
    <property type="match status" value="1"/>
</dbReference>
<evidence type="ECO:0000313" key="15">
    <source>
        <dbReference type="EMBL" id="KAK7109767.1"/>
    </source>
</evidence>
<evidence type="ECO:0000256" key="1">
    <source>
        <dbReference type="ARBA" id="ARBA00002577"/>
    </source>
</evidence>
<evidence type="ECO:0000256" key="9">
    <source>
        <dbReference type="ARBA" id="ARBA00032879"/>
    </source>
</evidence>
<comment type="similarity">
    <text evidence="2 12">Belongs to the DapA family.</text>
</comment>
<evidence type="ECO:0000256" key="5">
    <source>
        <dbReference type="ARBA" id="ARBA00018425"/>
    </source>
</evidence>
<dbReference type="InterPro" id="IPR020625">
    <property type="entry name" value="Schiff_base-form_aldolases_AS"/>
</dbReference>
<dbReference type="SUPFAM" id="SSF51569">
    <property type="entry name" value="Aldolase"/>
    <property type="match status" value="1"/>
</dbReference>
<evidence type="ECO:0000256" key="10">
    <source>
        <dbReference type="ARBA" id="ARBA00033610"/>
    </source>
</evidence>
<dbReference type="InterPro" id="IPR013785">
    <property type="entry name" value="Aldolase_TIM"/>
</dbReference>
<evidence type="ECO:0000313" key="16">
    <source>
        <dbReference type="Proteomes" id="UP001374579"/>
    </source>
</evidence>
<dbReference type="GO" id="GO:0008840">
    <property type="term" value="F:4-hydroxy-tetrahydrodipicolinate synthase activity"/>
    <property type="evidence" value="ECO:0007669"/>
    <property type="project" value="TreeGrafter"/>
</dbReference>
<dbReference type="GO" id="GO:0009436">
    <property type="term" value="P:glyoxylate catabolic process"/>
    <property type="evidence" value="ECO:0007669"/>
    <property type="project" value="TreeGrafter"/>
</dbReference>
<dbReference type="Pfam" id="PF00701">
    <property type="entry name" value="DHDPS"/>
    <property type="match status" value="1"/>
</dbReference>
<organism evidence="15 16">
    <name type="scientific">Littorina saxatilis</name>
    <dbReference type="NCBI Taxonomy" id="31220"/>
    <lineage>
        <taxon>Eukaryota</taxon>
        <taxon>Metazoa</taxon>
        <taxon>Spiralia</taxon>
        <taxon>Lophotrochozoa</taxon>
        <taxon>Mollusca</taxon>
        <taxon>Gastropoda</taxon>
        <taxon>Caenogastropoda</taxon>
        <taxon>Littorinimorpha</taxon>
        <taxon>Littorinoidea</taxon>
        <taxon>Littorinidae</taxon>
        <taxon>Littorina</taxon>
    </lineage>
</organism>
<comment type="function">
    <text evidence="1">Catalyzes the final step in the metabolic pathway of hydroxyproline.</text>
</comment>
<reference evidence="15 16" key="1">
    <citation type="submission" date="2024-02" db="EMBL/GenBank/DDBJ databases">
        <title>Chromosome-scale genome assembly of the rough periwinkle Littorina saxatilis.</title>
        <authorList>
            <person name="De Jode A."/>
            <person name="Faria R."/>
            <person name="Formenti G."/>
            <person name="Sims Y."/>
            <person name="Smith T.P."/>
            <person name="Tracey A."/>
            <person name="Wood J.M.D."/>
            <person name="Zagrodzka Z.B."/>
            <person name="Johannesson K."/>
            <person name="Butlin R.K."/>
            <person name="Leder E.H."/>
        </authorList>
    </citation>
    <scope>NUCLEOTIDE SEQUENCE [LARGE SCALE GENOMIC DNA]</scope>
    <source>
        <strain evidence="15">Snail1</strain>
        <tissue evidence="15">Muscle</tissue>
    </source>
</reference>
<dbReference type="Proteomes" id="UP001374579">
    <property type="component" value="Unassembled WGS sequence"/>
</dbReference>
<sequence length="326" mass="34780">MATVIQAAKTRLPQLLQTSLRGNIGVRAASTLDISGVYPPIPTPFNADESIAYDKLEFNINKWNTIPLRGYVVQGSNGEYAFLTAEERVEMVRRVKKMVPQEKLIIAGSGCESTSGTIDMTQRMAEAGAAAVMVVTPCFYKANMTNEAMIAHFTKVADTSPVPVILYSVPGNTGLDLSPEVIVKLASHPNIIGLKDSGGDVSKLGLVAFRTKEKGFQILAGSAGFLMPAYSVGCVGGVCGLANILGQELCTLVELFKAGKMKEAEALQQRLVGPNASVTKQLGVPGLKAAMDDLGYYGGPTRLPMLPLTESQLTAQRNVFKESGYM</sequence>
<dbReference type="Gene3D" id="3.20.20.70">
    <property type="entry name" value="Aldolase class I"/>
    <property type="match status" value="1"/>
</dbReference>
<evidence type="ECO:0000256" key="4">
    <source>
        <dbReference type="ARBA" id="ARBA00012215"/>
    </source>
</evidence>
<dbReference type="PROSITE" id="PS00666">
    <property type="entry name" value="DHDPS_2"/>
    <property type="match status" value="1"/>
</dbReference>
<dbReference type="AlphaFoldDB" id="A0AAN9BQE2"/>
<gene>
    <name evidence="15" type="ORF">V1264_013755</name>
</gene>
<comment type="subunit">
    <text evidence="3">Homotetramer.</text>
</comment>
<dbReference type="CDD" id="cd00408">
    <property type="entry name" value="DHDPS-like"/>
    <property type="match status" value="1"/>
</dbReference>
<feature type="binding site" evidence="14">
    <location>
        <position position="238"/>
    </location>
    <ligand>
        <name>pyruvate</name>
        <dbReference type="ChEBI" id="CHEBI:15361"/>
    </ligand>
</feature>
<evidence type="ECO:0000256" key="8">
    <source>
        <dbReference type="ARBA" id="ARBA00030874"/>
    </source>
</evidence>
<dbReference type="PRINTS" id="PR00146">
    <property type="entry name" value="DHPICSNTHASE"/>
</dbReference>
<dbReference type="EMBL" id="JBAMIC010000003">
    <property type="protein sequence ID" value="KAK7109767.1"/>
    <property type="molecule type" value="Genomic_DNA"/>
</dbReference>
<evidence type="ECO:0000256" key="6">
    <source>
        <dbReference type="ARBA" id="ARBA00023239"/>
    </source>
</evidence>
<evidence type="ECO:0000256" key="12">
    <source>
        <dbReference type="PIRNR" id="PIRNR001365"/>
    </source>
</evidence>
<dbReference type="EC" id="4.1.3.16" evidence="4"/>
<evidence type="ECO:0000256" key="7">
    <source>
        <dbReference type="ARBA" id="ARBA00023270"/>
    </source>
</evidence>